<proteinExistence type="predicted"/>
<dbReference type="PANTHER" id="PTHR33619:SF3">
    <property type="entry name" value="POLYSACCHARIDE EXPORT PROTEIN GFCE-RELATED"/>
    <property type="match status" value="1"/>
</dbReference>
<feature type="domain" description="Polysaccharide export protein N-terminal" evidence="3">
    <location>
        <begin position="14"/>
        <end position="99"/>
    </location>
</feature>
<evidence type="ECO:0000256" key="2">
    <source>
        <dbReference type="SAM" id="Coils"/>
    </source>
</evidence>
<dbReference type="InterPro" id="IPR058781">
    <property type="entry name" value="HH_AprE-like"/>
</dbReference>
<evidence type="ECO:0000256" key="1">
    <source>
        <dbReference type="ARBA" id="ARBA00022729"/>
    </source>
</evidence>
<keyword evidence="1" id="KW-0732">Signal</keyword>
<feature type="coiled-coil region" evidence="2">
    <location>
        <begin position="210"/>
        <end position="251"/>
    </location>
</feature>
<dbReference type="Gene3D" id="3.30.1950.10">
    <property type="entry name" value="wza like domain"/>
    <property type="match status" value="1"/>
</dbReference>
<sequence length="399" mass="43710">MASVSLVFGSAAMAETYQLGVNDRLNIRVYQWISAEGVVLDWPSASGEFVVGPEGTISVPLLGEIEADGQTTSLLATVIADELLQKYALTDPPSVSVEIAKFRPFFIGGDVMGSGQYDYIPGLTVGQAVTLAGGTVDMSRNTLGENRIFLNATGSLRLLQAERDRLLVKRARLDAEENGLQSVVAPDGVSSPTRLDLIMAEESDILKTRILQLASDLDGLERQKNLLQAEVEALEDKEDNLARQREIGEQELEQSQQLISRGLAASTRVNEDERYLVDVDSRILDLSTQLLRARQGIAEVEAEAAALQVERDAEVYLESQKIDAELEEIERRMVTDQSIITQAAGNIAEMGGPGMQLFSVEYRISRREDGQAVTITVDEWAEVKPGDVLNVRKSLMPMQ</sequence>
<keyword evidence="2" id="KW-0175">Coiled coil</keyword>
<dbReference type="Pfam" id="PF25994">
    <property type="entry name" value="HH_AprE"/>
    <property type="match status" value="1"/>
</dbReference>
<evidence type="ECO:0000259" key="4">
    <source>
        <dbReference type="Pfam" id="PF25994"/>
    </source>
</evidence>
<name>A0ABX2IPU1_9RHOB</name>
<dbReference type="Pfam" id="PF02563">
    <property type="entry name" value="Poly_export"/>
    <property type="match status" value="1"/>
</dbReference>
<gene>
    <name evidence="5" type="ORF">HRQ87_08835</name>
</gene>
<comment type="caution">
    <text evidence="5">The sequence shown here is derived from an EMBL/GenBank/DDBJ whole genome shotgun (WGS) entry which is preliminary data.</text>
</comment>
<dbReference type="PANTHER" id="PTHR33619">
    <property type="entry name" value="POLYSACCHARIDE EXPORT PROTEIN GFCE-RELATED"/>
    <property type="match status" value="1"/>
</dbReference>
<dbReference type="EMBL" id="JABUFE010000004">
    <property type="protein sequence ID" value="NSX54904.1"/>
    <property type="molecule type" value="Genomic_DNA"/>
</dbReference>
<dbReference type="InterPro" id="IPR003715">
    <property type="entry name" value="Poly_export_N"/>
</dbReference>
<organism evidence="5 6">
    <name type="scientific">Parasulfitobacter algicola</name>
    <dbReference type="NCBI Taxonomy" id="2614809"/>
    <lineage>
        <taxon>Bacteria</taxon>
        <taxon>Pseudomonadati</taxon>
        <taxon>Pseudomonadota</taxon>
        <taxon>Alphaproteobacteria</taxon>
        <taxon>Rhodobacterales</taxon>
        <taxon>Roseobacteraceae</taxon>
        <taxon>Parasulfitobacter</taxon>
    </lineage>
</organism>
<reference evidence="5 6" key="1">
    <citation type="submission" date="2020-06" db="EMBL/GenBank/DDBJ databases">
        <title>Sulfitobacter algicola sp. nov., isolated from green algae.</title>
        <authorList>
            <person name="Wang C."/>
        </authorList>
    </citation>
    <scope>NUCLEOTIDE SEQUENCE [LARGE SCALE GENOMIC DNA]</scope>
    <source>
        <strain evidence="5 6">1151</strain>
    </source>
</reference>
<keyword evidence="6" id="KW-1185">Reference proteome</keyword>
<evidence type="ECO:0000313" key="6">
    <source>
        <dbReference type="Proteomes" id="UP000777935"/>
    </source>
</evidence>
<feature type="domain" description="AprE-like long alpha-helical hairpin" evidence="4">
    <location>
        <begin position="155"/>
        <end position="336"/>
    </location>
</feature>
<accession>A0ABX2IPU1</accession>
<evidence type="ECO:0000259" key="3">
    <source>
        <dbReference type="Pfam" id="PF02563"/>
    </source>
</evidence>
<protein>
    <submittedName>
        <fullName evidence="5">Polysaccharide biosynthesis/export family protein</fullName>
    </submittedName>
</protein>
<evidence type="ECO:0000313" key="5">
    <source>
        <dbReference type="EMBL" id="NSX54904.1"/>
    </source>
</evidence>
<dbReference type="InterPro" id="IPR049712">
    <property type="entry name" value="Poly_export"/>
</dbReference>
<dbReference type="Proteomes" id="UP000777935">
    <property type="component" value="Unassembled WGS sequence"/>
</dbReference>